<evidence type="ECO:0000256" key="6">
    <source>
        <dbReference type="SAM" id="Phobius"/>
    </source>
</evidence>
<sequence length="307" mass="33230">MSNYKLNGYIAWISVCIIWGTTYLAIRIGVAHIPPMLFAGIRWIVAGIIFISALKLSGKKLPPLKDLKHIAVMGLLMLGFGNGLVVTGEQYISSGLAALLITTVPFWIVGFDSLAVKKSVFNKFIISGLLLGLVGVSAIFGDNWKDLFNKDYLIGVLSILGAVIAWSLGSVYSKHKKINAHPLMSAAVQMLVAGIAQTLLGIILGEISQVKINQEGIYSLSYLIVFGSILGYGSYIYAIEHLPLSLVSTYAYINPIIAVFLGWFVLNEKLNFYMIIAAILIIAGVMLVKKGSEVNLVKKLSGTQSST</sequence>
<feature type="transmembrane region" description="Helical" evidence="6">
    <location>
        <begin position="66"/>
        <end position="85"/>
    </location>
</feature>
<evidence type="ECO:0000256" key="2">
    <source>
        <dbReference type="ARBA" id="ARBA00007362"/>
    </source>
</evidence>
<evidence type="ECO:0000313" key="8">
    <source>
        <dbReference type="EMBL" id="AFH50307.1"/>
    </source>
</evidence>
<dbReference type="EMBL" id="CP003418">
    <property type="protein sequence ID" value="AFH50307.1"/>
    <property type="molecule type" value="Genomic_DNA"/>
</dbReference>
<evidence type="ECO:0000256" key="5">
    <source>
        <dbReference type="ARBA" id="ARBA00023136"/>
    </source>
</evidence>
<dbReference type="Gene3D" id="1.10.3730.20">
    <property type="match status" value="1"/>
</dbReference>
<comment type="subcellular location">
    <subcellularLocation>
        <location evidence="1">Membrane</location>
        <topology evidence="1">Multi-pass membrane protein</topology>
    </subcellularLocation>
</comment>
<feature type="transmembrane region" description="Helical" evidence="6">
    <location>
        <begin position="183"/>
        <end position="204"/>
    </location>
</feature>
<dbReference type="STRING" id="945713.IALB_2604"/>
<protein>
    <submittedName>
        <fullName evidence="8">DMT superfamily drug/metabolite permease</fullName>
    </submittedName>
</protein>
<reference evidence="8 9" key="1">
    <citation type="journal article" date="2012" name="Front. Microbiol.">
        <title>Complete genome of Ignavibacterium album, a metabolically versatile, flagellated, facultative anaerobe from the phylum Chlorobi.</title>
        <authorList>
            <person name="Liu Z."/>
            <person name="Frigaard N.-U."/>
            <person name="Vogl K."/>
            <person name="Iino T."/>
            <person name="Ohkuma M."/>
            <person name="Overmann J."/>
            <person name="Bryant D.A."/>
        </authorList>
    </citation>
    <scope>NUCLEOTIDE SEQUENCE [LARGE SCALE GENOMIC DNA]</scope>
    <source>
        <strain evidence="9">DSM 19864 / JCM 16511 / NBRC 101810 / Mat9-16</strain>
    </source>
</reference>
<dbReference type="InterPro" id="IPR037185">
    <property type="entry name" value="EmrE-like"/>
</dbReference>
<dbReference type="PATRIC" id="fig|945713.3.peg.2617"/>
<keyword evidence="5 6" id="KW-0472">Membrane</keyword>
<comment type="similarity">
    <text evidence="2">Belongs to the EamA transporter family.</text>
</comment>
<evidence type="ECO:0000256" key="3">
    <source>
        <dbReference type="ARBA" id="ARBA00022692"/>
    </source>
</evidence>
<feature type="transmembrane region" description="Helical" evidence="6">
    <location>
        <begin position="249"/>
        <end position="266"/>
    </location>
</feature>
<feature type="transmembrane region" description="Helical" evidence="6">
    <location>
        <begin position="216"/>
        <end position="237"/>
    </location>
</feature>
<evidence type="ECO:0000313" key="9">
    <source>
        <dbReference type="Proteomes" id="UP000007394"/>
    </source>
</evidence>
<feature type="transmembrane region" description="Helical" evidence="6">
    <location>
        <begin position="36"/>
        <end position="54"/>
    </location>
</feature>
<keyword evidence="4 6" id="KW-1133">Transmembrane helix</keyword>
<dbReference type="KEGG" id="ial:IALB_2604"/>
<dbReference type="SUPFAM" id="SSF103481">
    <property type="entry name" value="Multidrug resistance efflux transporter EmrE"/>
    <property type="match status" value="2"/>
</dbReference>
<feature type="transmembrane region" description="Helical" evidence="6">
    <location>
        <begin position="91"/>
        <end position="109"/>
    </location>
</feature>
<feature type="transmembrane region" description="Helical" evidence="6">
    <location>
        <begin position="272"/>
        <end position="288"/>
    </location>
</feature>
<dbReference type="GO" id="GO:0016020">
    <property type="term" value="C:membrane"/>
    <property type="evidence" value="ECO:0007669"/>
    <property type="project" value="UniProtKB-SubCell"/>
</dbReference>
<accession>I0AMV0</accession>
<evidence type="ECO:0000256" key="4">
    <source>
        <dbReference type="ARBA" id="ARBA00022989"/>
    </source>
</evidence>
<feature type="domain" description="EamA" evidence="7">
    <location>
        <begin position="154"/>
        <end position="288"/>
    </location>
</feature>
<dbReference type="Proteomes" id="UP000007394">
    <property type="component" value="Chromosome"/>
</dbReference>
<proteinExistence type="inferred from homology"/>
<dbReference type="PANTHER" id="PTHR32322:SF2">
    <property type="entry name" value="EAMA DOMAIN-CONTAINING PROTEIN"/>
    <property type="match status" value="1"/>
</dbReference>
<feature type="transmembrane region" description="Helical" evidence="6">
    <location>
        <begin position="152"/>
        <end position="171"/>
    </location>
</feature>
<dbReference type="eggNOG" id="COG0697">
    <property type="taxonomic scope" value="Bacteria"/>
</dbReference>
<dbReference type="AlphaFoldDB" id="I0AMV0"/>
<dbReference type="RefSeq" id="WP_014561448.1">
    <property type="nucleotide sequence ID" value="NC_017464.1"/>
</dbReference>
<feature type="domain" description="EamA" evidence="7">
    <location>
        <begin position="8"/>
        <end position="140"/>
    </location>
</feature>
<dbReference type="HOGENOM" id="CLU_033863_5_1_10"/>
<dbReference type="OrthoDB" id="1117213at2"/>
<name>I0AMV0_IGNAJ</name>
<gene>
    <name evidence="8" type="ordered locus">IALB_2604</name>
</gene>
<organism evidence="8 9">
    <name type="scientific">Ignavibacterium album (strain DSM 19864 / JCM 16511 / NBRC 101810 / Mat9-16)</name>
    <dbReference type="NCBI Taxonomy" id="945713"/>
    <lineage>
        <taxon>Bacteria</taxon>
        <taxon>Pseudomonadati</taxon>
        <taxon>Ignavibacteriota</taxon>
        <taxon>Ignavibacteria</taxon>
        <taxon>Ignavibacteriales</taxon>
        <taxon>Ignavibacteriaceae</taxon>
        <taxon>Ignavibacterium</taxon>
    </lineage>
</organism>
<feature type="transmembrane region" description="Helical" evidence="6">
    <location>
        <begin position="9"/>
        <end position="30"/>
    </location>
</feature>
<dbReference type="InterPro" id="IPR050638">
    <property type="entry name" value="AA-Vitamin_Transporters"/>
</dbReference>
<evidence type="ECO:0000259" key="7">
    <source>
        <dbReference type="Pfam" id="PF00892"/>
    </source>
</evidence>
<keyword evidence="3 6" id="KW-0812">Transmembrane</keyword>
<keyword evidence="9" id="KW-1185">Reference proteome</keyword>
<evidence type="ECO:0000256" key="1">
    <source>
        <dbReference type="ARBA" id="ARBA00004141"/>
    </source>
</evidence>
<feature type="transmembrane region" description="Helical" evidence="6">
    <location>
        <begin position="121"/>
        <end position="140"/>
    </location>
</feature>
<dbReference type="InterPro" id="IPR000620">
    <property type="entry name" value="EamA_dom"/>
</dbReference>
<dbReference type="Pfam" id="PF00892">
    <property type="entry name" value="EamA"/>
    <property type="match status" value="2"/>
</dbReference>
<dbReference type="PANTHER" id="PTHR32322">
    <property type="entry name" value="INNER MEMBRANE TRANSPORTER"/>
    <property type="match status" value="1"/>
</dbReference>